<keyword evidence="4 6" id="KW-0805">Transcription regulation</keyword>
<dbReference type="SUPFAM" id="SSF48013">
    <property type="entry name" value="NusB-like"/>
    <property type="match status" value="1"/>
</dbReference>
<dbReference type="RefSeq" id="WP_039256778.1">
    <property type="nucleotide sequence ID" value="NZ_JDRY01000001.1"/>
</dbReference>
<dbReference type="InterPro" id="IPR035926">
    <property type="entry name" value="NusB-like_sf"/>
</dbReference>
<dbReference type="GO" id="GO:0005829">
    <property type="term" value="C:cytosol"/>
    <property type="evidence" value="ECO:0007669"/>
    <property type="project" value="TreeGrafter"/>
</dbReference>
<dbReference type="NCBIfam" id="TIGR01951">
    <property type="entry name" value="nusB"/>
    <property type="match status" value="1"/>
</dbReference>
<dbReference type="PANTHER" id="PTHR11078">
    <property type="entry name" value="N UTILIZATION SUBSTANCE PROTEIN B-RELATED"/>
    <property type="match status" value="1"/>
</dbReference>
<organism evidence="8 9">
    <name type="scientific">Clostridium botulinum C/D str. DC5</name>
    <dbReference type="NCBI Taxonomy" id="1443128"/>
    <lineage>
        <taxon>Bacteria</taxon>
        <taxon>Bacillati</taxon>
        <taxon>Bacillota</taxon>
        <taxon>Clostridia</taxon>
        <taxon>Eubacteriales</taxon>
        <taxon>Clostridiaceae</taxon>
        <taxon>Clostridium</taxon>
    </lineage>
</organism>
<dbReference type="EMBL" id="JDRY01000001">
    <property type="protein sequence ID" value="KGN01925.1"/>
    <property type="molecule type" value="Genomic_DNA"/>
</dbReference>
<evidence type="ECO:0000256" key="5">
    <source>
        <dbReference type="ARBA" id="ARBA00023163"/>
    </source>
</evidence>
<evidence type="ECO:0000313" key="8">
    <source>
        <dbReference type="EMBL" id="KGN01925.1"/>
    </source>
</evidence>
<feature type="domain" description="NusB/RsmB/TIM44" evidence="7">
    <location>
        <begin position="4"/>
        <end position="132"/>
    </location>
</feature>
<evidence type="ECO:0000313" key="9">
    <source>
        <dbReference type="Proteomes" id="UP000030014"/>
    </source>
</evidence>
<evidence type="ECO:0000259" key="7">
    <source>
        <dbReference type="Pfam" id="PF01029"/>
    </source>
</evidence>
<dbReference type="HAMAP" id="MF_00073">
    <property type="entry name" value="NusB"/>
    <property type="match status" value="1"/>
</dbReference>
<protein>
    <recommendedName>
        <fullName evidence="6">Transcription antitermination protein NusB</fullName>
    </recommendedName>
    <alternativeName>
        <fullName evidence="6">Antitermination factor NusB</fullName>
    </alternativeName>
</protein>
<keyword evidence="3 6" id="KW-0694">RNA-binding</keyword>
<dbReference type="Proteomes" id="UP000030014">
    <property type="component" value="Unassembled WGS sequence"/>
</dbReference>
<comment type="function">
    <text evidence="6">Involved in transcription antitermination. Required for transcription of ribosomal RNA (rRNA) genes. Binds specifically to the boxA antiterminator sequence of the ribosomal RNA (rrn) operons.</text>
</comment>
<comment type="caution">
    <text evidence="8">The sequence shown here is derived from an EMBL/GenBank/DDBJ whole genome shotgun (WGS) entry which is preliminary data.</text>
</comment>
<comment type="similarity">
    <text evidence="1 6">Belongs to the NusB family.</text>
</comment>
<accession>A0A0A0IKC8</accession>
<dbReference type="Gene3D" id="1.10.940.10">
    <property type="entry name" value="NusB-like"/>
    <property type="match status" value="1"/>
</dbReference>
<name>A0A0A0IKC8_CLOBO</name>
<dbReference type="InterPro" id="IPR011605">
    <property type="entry name" value="NusB_fam"/>
</dbReference>
<evidence type="ECO:0000256" key="2">
    <source>
        <dbReference type="ARBA" id="ARBA00022814"/>
    </source>
</evidence>
<gene>
    <name evidence="6" type="primary">nusB</name>
    <name evidence="8" type="ORF">Z955_00565</name>
</gene>
<keyword evidence="5 6" id="KW-0804">Transcription</keyword>
<dbReference type="GO" id="GO:0031564">
    <property type="term" value="P:transcription antitermination"/>
    <property type="evidence" value="ECO:0007669"/>
    <property type="project" value="UniProtKB-KW"/>
</dbReference>
<dbReference type="PANTHER" id="PTHR11078:SF3">
    <property type="entry name" value="ANTITERMINATION NUSB DOMAIN-CONTAINING PROTEIN"/>
    <property type="match status" value="1"/>
</dbReference>
<evidence type="ECO:0000256" key="3">
    <source>
        <dbReference type="ARBA" id="ARBA00022884"/>
    </source>
</evidence>
<proteinExistence type="inferred from homology"/>
<dbReference type="AlphaFoldDB" id="A0A0A0IKC8"/>
<evidence type="ECO:0000256" key="4">
    <source>
        <dbReference type="ARBA" id="ARBA00023015"/>
    </source>
</evidence>
<sequence length="135" mass="15777">MNRRKSREIAMKLLFEMSINKEELKEIIHNFKENTDINLKDVDFEYINKIIQGVQDNIEAIDSKIEENLTKWKLNRLSKMDLTILRISTYEIIFMEDVPEKVAVNEGIELAKKYSAENSPAFINGVLGNMIKIQK</sequence>
<dbReference type="InterPro" id="IPR006027">
    <property type="entry name" value="NusB_RsmB_TIM44"/>
</dbReference>
<reference evidence="8 9" key="1">
    <citation type="submission" date="2014-01" db="EMBL/GenBank/DDBJ databases">
        <title>Plasmidome dynamics in the species complex Clostridium novyi sensu lato converts strains of independent lineages into distinctly different pathogens.</title>
        <authorList>
            <person name="Skarin H."/>
            <person name="Segerman B."/>
        </authorList>
    </citation>
    <scope>NUCLEOTIDE SEQUENCE [LARGE SCALE GENOMIC DNA]</scope>
    <source>
        <strain evidence="8 9">DC5</strain>
    </source>
</reference>
<evidence type="ECO:0000256" key="1">
    <source>
        <dbReference type="ARBA" id="ARBA00005952"/>
    </source>
</evidence>
<dbReference type="GO" id="GO:0006353">
    <property type="term" value="P:DNA-templated transcription termination"/>
    <property type="evidence" value="ECO:0007669"/>
    <property type="project" value="UniProtKB-UniRule"/>
</dbReference>
<dbReference type="Pfam" id="PF01029">
    <property type="entry name" value="NusB"/>
    <property type="match status" value="1"/>
</dbReference>
<dbReference type="GO" id="GO:0003723">
    <property type="term" value="F:RNA binding"/>
    <property type="evidence" value="ECO:0007669"/>
    <property type="project" value="UniProtKB-UniRule"/>
</dbReference>
<keyword evidence="2 6" id="KW-0889">Transcription antitermination</keyword>
<evidence type="ECO:0000256" key="6">
    <source>
        <dbReference type="HAMAP-Rule" id="MF_00073"/>
    </source>
</evidence>